<name>A0A9D1W4K8_9FIRM</name>
<dbReference type="Gene3D" id="1.10.10.10">
    <property type="entry name" value="Winged helix-like DNA-binding domain superfamily/Winged helix DNA-binding domain"/>
    <property type="match status" value="1"/>
</dbReference>
<dbReference type="GO" id="GO:0003700">
    <property type="term" value="F:DNA-binding transcription factor activity"/>
    <property type="evidence" value="ECO:0007669"/>
    <property type="project" value="InterPro"/>
</dbReference>
<organism evidence="6 7">
    <name type="scientific">Candidatus Lachnoclostridium stercoripullorum</name>
    <dbReference type="NCBI Taxonomy" id="2838635"/>
    <lineage>
        <taxon>Bacteria</taxon>
        <taxon>Bacillati</taxon>
        <taxon>Bacillota</taxon>
        <taxon>Clostridia</taxon>
        <taxon>Lachnospirales</taxon>
        <taxon>Lachnospiraceae</taxon>
    </lineage>
</organism>
<reference evidence="6" key="1">
    <citation type="journal article" date="2021" name="PeerJ">
        <title>Extensive microbial diversity within the chicken gut microbiome revealed by metagenomics and culture.</title>
        <authorList>
            <person name="Gilroy R."/>
            <person name="Ravi A."/>
            <person name="Getino M."/>
            <person name="Pursley I."/>
            <person name="Horton D.L."/>
            <person name="Alikhan N.F."/>
            <person name="Baker D."/>
            <person name="Gharbi K."/>
            <person name="Hall N."/>
            <person name="Watson M."/>
            <person name="Adriaenssens E.M."/>
            <person name="Foster-Nyarko E."/>
            <person name="Jarju S."/>
            <person name="Secka A."/>
            <person name="Antonio M."/>
            <person name="Oren A."/>
            <person name="Chaudhuri R.R."/>
            <person name="La Ragione R."/>
            <person name="Hildebrand F."/>
            <person name="Pallen M.J."/>
        </authorList>
    </citation>
    <scope>NUCLEOTIDE SEQUENCE</scope>
    <source>
        <strain evidence="6">ChiGjej4B4-12881</strain>
    </source>
</reference>
<dbReference type="PROSITE" id="PS50931">
    <property type="entry name" value="HTH_LYSR"/>
    <property type="match status" value="1"/>
</dbReference>
<dbReference type="PANTHER" id="PTHR30419">
    <property type="entry name" value="HTH-TYPE TRANSCRIPTIONAL REGULATOR YBHD"/>
    <property type="match status" value="1"/>
</dbReference>
<evidence type="ECO:0000256" key="4">
    <source>
        <dbReference type="ARBA" id="ARBA00023163"/>
    </source>
</evidence>
<dbReference type="EMBL" id="DXEU01000110">
    <property type="protein sequence ID" value="HIX52413.1"/>
    <property type="molecule type" value="Genomic_DNA"/>
</dbReference>
<feature type="domain" description="HTH lysR-type" evidence="5">
    <location>
        <begin position="1"/>
        <end position="58"/>
    </location>
</feature>
<keyword evidence="3" id="KW-0238">DNA-binding</keyword>
<comment type="similarity">
    <text evidence="1">Belongs to the LysR transcriptional regulatory family.</text>
</comment>
<dbReference type="Pfam" id="PF00126">
    <property type="entry name" value="HTH_1"/>
    <property type="match status" value="1"/>
</dbReference>
<accession>A0A9D1W4K8</accession>
<dbReference type="GO" id="GO:0005829">
    <property type="term" value="C:cytosol"/>
    <property type="evidence" value="ECO:0007669"/>
    <property type="project" value="TreeGrafter"/>
</dbReference>
<comment type="caution">
    <text evidence="6">The sequence shown here is derived from an EMBL/GenBank/DDBJ whole genome shotgun (WGS) entry which is preliminary data.</text>
</comment>
<dbReference type="SUPFAM" id="SSF53850">
    <property type="entry name" value="Periplasmic binding protein-like II"/>
    <property type="match status" value="1"/>
</dbReference>
<dbReference type="Proteomes" id="UP000886780">
    <property type="component" value="Unassembled WGS sequence"/>
</dbReference>
<keyword evidence="4" id="KW-0804">Transcription</keyword>
<proteinExistence type="inferred from homology"/>
<dbReference type="PRINTS" id="PR00039">
    <property type="entry name" value="HTHLYSR"/>
</dbReference>
<dbReference type="InterPro" id="IPR050950">
    <property type="entry name" value="HTH-type_LysR_regulators"/>
</dbReference>
<dbReference type="Gene3D" id="3.40.190.290">
    <property type="match status" value="1"/>
</dbReference>
<protein>
    <submittedName>
        <fullName evidence="6">LysR family transcriptional regulator</fullName>
    </submittedName>
</protein>
<gene>
    <name evidence="6" type="ORF">IAA28_06375</name>
</gene>
<evidence type="ECO:0000256" key="1">
    <source>
        <dbReference type="ARBA" id="ARBA00009437"/>
    </source>
</evidence>
<evidence type="ECO:0000256" key="3">
    <source>
        <dbReference type="ARBA" id="ARBA00023125"/>
    </source>
</evidence>
<evidence type="ECO:0000313" key="6">
    <source>
        <dbReference type="EMBL" id="HIX52413.1"/>
    </source>
</evidence>
<dbReference type="Pfam" id="PF03466">
    <property type="entry name" value="LysR_substrate"/>
    <property type="match status" value="1"/>
</dbReference>
<dbReference type="PANTHER" id="PTHR30419:SF8">
    <property type="entry name" value="NITROGEN ASSIMILATION TRANSCRIPTIONAL ACTIVATOR-RELATED"/>
    <property type="match status" value="1"/>
</dbReference>
<dbReference type="InterPro" id="IPR036388">
    <property type="entry name" value="WH-like_DNA-bd_sf"/>
</dbReference>
<dbReference type="InterPro" id="IPR005119">
    <property type="entry name" value="LysR_subst-bd"/>
</dbReference>
<evidence type="ECO:0000256" key="2">
    <source>
        <dbReference type="ARBA" id="ARBA00023015"/>
    </source>
</evidence>
<evidence type="ECO:0000313" key="7">
    <source>
        <dbReference type="Proteomes" id="UP000886780"/>
    </source>
</evidence>
<dbReference type="SUPFAM" id="SSF46785">
    <property type="entry name" value="Winged helix' DNA-binding domain"/>
    <property type="match status" value="1"/>
</dbReference>
<dbReference type="CDD" id="cd05466">
    <property type="entry name" value="PBP2_LTTR_substrate"/>
    <property type="match status" value="1"/>
</dbReference>
<dbReference type="InterPro" id="IPR036390">
    <property type="entry name" value="WH_DNA-bd_sf"/>
</dbReference>
<dbReference type="AlphaFoldDB" id="A0A9D1W4K8"/>
<keyword evidence="2" id="KW-0805">Transcription regulation</keyword>
<sequence>MNDKHIQAILAVLNEGSITGAARKLFVSQPALSQMIKNAENNLGSPIFNRTTDPITLTAAGELYVDAARQILTINGNLEKQIEELKKEDFGSIRLGLPIQQGMEILPKLFPVFHRWFPHVRLELLELGSNDIEKKLLEGALDIACLTTTPRREELVYRLIRREELVLLANRETDLAKHIPPGTPVDVTEAAGELFICIKKGHSVRTLQDSLFISREFTPSIGLETGSIEVGKRVVSAARAVMICPDSYTVRDRSGDCGYVIYPLLGIENTRHFYACYRKDLYLTRYMRGFLELLQELSQDGTKDTEEERHESVQ</sequence>
<evidence type="ECO:0000259" key="5">
    <source>
        <dbReference type="PROSITE" id="PS50931"/>
    </source>
</evidence>
<dbReference type="GO" id="GO:0003677">
    <property type="term" value="F:DNA binding"/>
    <property type="evidence" value="ECO:0007669"/>
    <property type="project" value="UniProtKB-KW"/>
</dbReference>
<dbReference type="InterPro" id="IPR000847">
    <property type="entry name" value="LysR_HTH_N"/>
</dbReference>
<reference evidence="6" key="2">
    <citation type="submission" date="2021-04" db="EMBL/GenBank/DDBJ databases">
        <authorList>
            <person name="Gilroy R."/>
        </authorList>
    </citation>
    <scope>NUCLEOTIDE SEQUENCE</scope>
    <source>
        <strain evidence="6">ChiGjej4B4-12881</strain>
    </source>
</reference>